<feature type="transmembrane region" description="Helical" evidence="9">
    <location>
        <begin position="842"/>
        <end position="860"/>
    </location>
</feature>
<dbReference type="SUPFAM" id="SSF52540">
    <property type="entry name" value="P-loop containing nucleoside triphosphate hydrolases"/>
    <property type="match status" value="1"/>
</dbReference>
<keyword evidence="4" id="KW-0547">Nucleotide-binding</keyword>
<feature type="compositionally biased region" description="Gly residues" evidence="8">
    <location>
        <begin position="107"/>
        <end position="124"/>
    </location>
</feature>
<gene>
    <name evidence="11" type="ORF">Rsub_09510</name>
</gene>
<dbReference type="InterPro" id="IPR050352">
    <property type="entry name" value="ABCG_transporters"/>
</dbReference>
<dbReference type="Pfam" id="PF19055">
    <property type="entry name" value="ABC2_membrane_7"/>
    <property type="match status" value="1"/>
</dbReference>
<feature type="transmembrane region" description="Helical" evidence="9">
    <location>
        <begin position="765"/>
        <end position="783"/>
    </location>
</feature>
<feature type="transmembrane region" description="Helical" evidence="9">
    <location>
        <begin position="629"/>
        <end position="652"/>
    </location>
</feature>
<evidence type="ECO:0000256" key="9">
    <source>
        <dbReference type="SAM" id="Phobius"/>
    </source>
</evidence>
<evidence type="ECO:0000256" key="5">
    <source>
        <dbReference type="ARBA" id="ARBA00022840"/>
    </source>
</evidence>
<dbReference type="PANTHER" id="PTHR48041:SF125">
    <property type="entry name" value="ABC TRANSPORTER G FAMILY"/>
    <property type="match status" value="1"/>
</dbReference>
<name>A0A2V0PIC6_9CHLO</name>
<keyword evidence="7 9" id="KW-0472">Membrane</keyword>
<keyword evidence="12" id="KW-1185">Reference proteome</keyword>
<feature type="region of interest" description="Disordered" evidence="8">
    <location>
        <begin position="1"/>
        <end position="42"/>
    </location>
</feature>
<dbReference type="GO" id="GO:0016887">
    <property type="term" value="F:ATP hydrolysis activity"/>
    <property type="evidence" value="ECO:0007669"/>
    <property type="project" value="InterPro"/>
</dbReference>
<evidence type="ECO:0000256" key="4">
    <source>
        <dbReference type="ARBA" id="ARBA00022741"/>
    </source>
</evidence>
<dbReference type="GO" id="GO:0005524">
    <property type="term" value="F:ATP binding"/>
    <property type="evidence" value="ECO:0007669"/>
    <property type="project" value="UniProtKB-KW"/>
</dbReference>
<dbReference type="Pfam" id="PF01061">
    <property type="entry name" value="ABC2_membrane"/>
    <property type="match status" value="1"/>
</dbReference>
<evidence type="ECO:0000256" key="1">
    <source>
        <dbReference type="ARBA" id="ARBA00004141"/>
    </source>
</evidence>
<dbReference type="SMART" id="SM00382">
    <property type="entry name" value="AAA"/>
    <property type="match status" value="1"/>
</dbReference>
<dbReference type="InterPro" id="IPR003439">
    <property type="entry name" value="ABC_transporter-like_ATP-bd"/>
</dbReference>
<feature type="compositionally biased region" description="Low complexity" evidence="8">
    <location>
        <begin position="150"/>
        <end position="166"/>
    </location>
</feature>
<dbReference type="InterPro" id="IPR027417">
    <property type="entry name" value="P-loop_NTPase"/>
</dbReference>
<dbReference type="Pfam" id="PF00005">
    <property type="entry name" value="ABC_tran"/>
    <property type="match status" value="1"/>
</dbReference>
<dbReference type="GO" id="GO:0140359">
    <property type="term" value="F:ABC-type transporter activity"/>
    <property type="evidence" value="ECO:0007669"/>
    <property type="project" value="InterPro"/>
</dbReference>
<keyword evidence="5" id="KW-0067">ATP-binding</keyword>
<dbReference type="InParanoid" id="A0A2V0PIC6"/>
<reference evidence="11 12" key="1">
    <citation type="journal article" date="2018" name="Sci. Rep.">
        <title>Raphidocelis subcapitata (=Pseudokirchneriella subcapitata) provides an insight into genome evolution and environmental adaptations in the Sphaeropleales.</title>
        <authorList>
            <person name="Suzuki S."/>
            <person name="Yamaguchi H."/>
            <person name="Nakajima N."/>
            <person name="Kawachi M."/>
        </authorList>
    </citation>
    <scope>NUCLEOTIDE SEQUENCE [LARGE SCALE GENOMIC DNA]</scope>
    <source>
        <strain evidence="11 12">NIES-35</strain>
    </source>
</reference>
<keyword evidence="2" id="KW-0813">Transport</keyword>
<dbReference type="Gene3D" id="3.40.50.300">
    <property type="entry name" value="P-loop containing nucleotide triphosphate hydrolases"/>
    <property type="match status" value="1"/>
</dbReference>
<dbReference type="AlphaFoldDB" id="A0A2V0PIC6"/>
<feature type="domain" description="ABC transporter" evidence="10">
    <location>
        <begin position="208"/>
        <end position="454"/>
    </location>
</feature>
<feature type="transmembrane region" description="Helical" evidence="9">
    <location>
        <begin position="742"/>
        <end position="759"/>
    </location>
</feature>
<evidence type="ECO:0000256" key="6">
    <source>
        <dbReference type="ARBA" id="ARBA00022989"/>
    </source>
</evidence>
<proteinExistence type="predicted"/>
<evidence type="ECO:0000256" key="2">
    <source>
        <dbReference type="ARBA" id="ARBA00022448"/>
    </source>
</evidence>
<evidence type="ECO:0000256" key="3">
    <source>
        <dbReference type="ARBA" id="ARBA00022692"/>
    </source>
</evidence>
<organism evidence="11 12">
    <name type="scientific">Raphidocelis subcapitata</name>
    <dbReference type="NCBI Taxonomy" id="307507"/>
    <lineage>
        <taxon>Eukaryota</taxon>
        <taxon>Viridiplantae</taxon>
        <taxon>Chlorophyta</taxon>
        <taxon>core chlorophytes</taxon>
        <taxon>Chlorophyceae</taxon>
        <taxon>CS clade</taxon>
        <taxon>Sphaeropleales</taxon>
        <taxon>Selenastraceae</taxon>
        <taxon>Raphidocelis</taxon>
    </lineage>
</organism>
<evidence type="ECO:0000313" key="11">
    <source>
        <dbReference type="EMBL" id="GBF97037.1"/>
    </source>
</evidence>
<keyword evidence="6 9" id="KW-1133">Transmembrane helix</keyword>
<protein>
    <submittedName>
        <fullName evidence="11">ABC transporter G family member</fullName>
    </submittedName>
</protein>
<dbReference type="Proteomes" id="UP000247498">
    <property type="component" value="Unassembled WGS sequence"/>
</dbReference>
<feature type="region of interest" description="Disordered" evidence="8">
    <location>
        <begin position="82"/>
        <end position="177"/>
    </location>
</feature>
<feature type="transmembrane region" description="Helical" evidence="9">
    <location>
        <begin position="709"/>
        <end position="730"/>
    </location>
</feature>
<dbReference type="InterPro" id="IPR013525">
    <property type="entry name" value="ABC2_TM"/>
</dbReference>
<feature type="compositionally biased region" description="Acidic residues" evidence="8">
    <location>
        <begin position="82"/>
        <end position="92"/>
    </location>
</feature>
<dbReference type="OrthoDB" id="566375at2759"/>
<dbReference type="InterPro" id="IPR043926">
    <property type="entry name" value="ABCG_dom"/>
</dbReference>
<evidence type="ECO:0000256" key="7">
    <source>
        <dbReference type="ARBA" id="ARBA00023136"/>
    </source>
</evidence>
<evidence type="ECO:0000259" key="10">
    <source>
        <dbReference type="PROSITE" id="PS50893"/>
    </source>
</evidence>
<dbReference type="PROSITE" id="PS50893">
    <property type="entry name" value="ABC_TRANSPORTER_2"/>
    <property type="match status" value="1"/>
</dbReference>
<feature type="transmembrane region" description="Helical" evidence="9">
    <location>
        <begin position="595"/>
        <end position="617"/>
    </location>
</feature>
<comment type="caution">
    <text evidence="11">The sequence shown here is derived from an EMBL/GenBank/DDBJ whole genome shotgun (WGS) entry which is preliminary data.</text>
</comment>
<dbReference type="PANTHER" id="PTHR48041">
    <property type="entry name" value="ABC TRANSPORTER G FAMILY MEMBER 28"/>
    <property type="match status" value="1"/>
</dbReference>
<dbReference type="STRING" id="307507.A0A2V0PIC6"/>
<dbReference type="EMBL" id="BDRX01000091">
    <property type="protein sequence ID" value="GBF97037.1"/>
    <property type="molecule type" value="Genomic_DNA"/>
</dbReference>
<evidence type="ECO:0000256" key="8">
    <source>
        <dbReference type="SAM" id="MobiDB-lite"/>
    </source>
</evidence>
<dbReference type="InterPro" id="IPR003593">
    <property type="entry name" value="AAA+_ATPase"/>
</dbReference>
<comment type="subcellular location">
    <subcellularLocation>
        <location evidence="1">Membrane</location>
        <topology evidence="1">Multi-pass membrane protein</topology>
    </subcellularLocation>
</comment>
<dbReference type="FunCoup" id="A0A2V0PIC6">
    <property type="interactions" value="416"/>
</dbReference>
<sequence>MHQALGHPAGRLSGLPPLRPSAGRDGARGRQDGGGMGDGADEARAARLELEGEAAERHHRLAEARRASGEILGISAVAPGELTDEFPSDEANGEPSGPLHGADADGIGEGFDSGNGNGGGGGFPGARSRLHGAPAAKPERRGRAGGGAAGPAAPAAAARVDVEAPAPASPAPGLQLPAFGAPPETLSLSFSGLRGFVPSRLKPPGALARVAGALRRVGGGGPRRRERQILHDLSGEVLPGEVLALMGPSGSGKTTLLSVIGGRPAKALRVEGALSVGGRPFTKAVRRQIGFVLQDDVLFEDLTVHETLLTAALLRLPSSMPRAEKEARVEAVIAALGLEKSRGTIIGGFLRRGVSGGERKRVSIGHELLINPSILMLDEPTSGLDSTSALHLVLLLQNLAAEGRAVACTIHQPSSRLYTHLDRLLLLAEGHVLYSGAAGAVADWFAGFGLRVPFGTSIADFVLDAAMGEAGATHSGATGDAAVRELWAAWEARASDGGRARGTAASDHAALGGGGRNGFGGGAGDGFGVAVGGRNAPFGVDGVDDGDGGGKCVAASAASASAGASHGGARGGASWPQQVRVLTARALKVRRFEQLTASHFFTLLFVAAIAGLVWWQRGSTYTLLNATDVMGLLFFIELFPSFRALFHALFTLPNEYRMLLKERPGGLYRLSAYYLARIGADIPIELLNTVLFLTVAYWFGGLNRVAADYFAMLGTMVLVVLVAEAWGLLLGGIFMHARKAQTATTVIMLTFLLVGGYYARNIPVWIGWLRYLSFLFWGFNILTKIQFRRYDYYDCGTTVGAGSTRGVSSAELAATPGCTRVEDLQRTLGLPAPPQQPAWPDALVLIAMLVALRLAAFFVLRVKTRTRLA</sequence>
<feature type="transmembrane region" description="Helical" evidence="9">
    <location>
        <begin position="673"/>
        <end position="697"/>
    </location>
</feature>
<dbReference type="GO" id="GO:0016020">
    <property type="term" value="C:membrane"/>
    <property type="evidence" value="ECO:0007669"/>
    <property type="project" value="UniProtKB-SubCell"/>
</dbReference>
<accession>A0A2V0PIC6</accession>
<evidence type="ECO:0000313" key="12">
    <source>
        <dbReference type="Proteomes" id="UP000247498"/>
    </source>
</evidence>
<keyword evidence="3 9" id="KW-0812">Transmembrane</keyword>